<evidence type="ECO:0000256" key="3">
    <source>
        <dbReference type="ARBA" id="ARBA00023146"/>
    </source>
</evidence>
<keyword evidence="6" id="KW-0436">Ligase</keyword>
<evidence type="ECO:0000256" key="1">
    <source>
        <dbReference type="ARBA" id="ARBA00022490"/>
    </source>
</evidence>
<feature type="domain" description="Anticodon-binding" evidence="5">
    <location>
        <begin position="36"/>
        <end position="117"/>
    </location>
</feature>
<accession>A0ABZ1W2F7</accession>
<dbReference type="Proteomes" id="UP001432014">
    <property type="component" value="Chromosome"/>
</dbReference>
<evidence type="ECO:0000256" key="2">
    <source>
        <dbReference type="ARBA" id="ARBA00022840"/>
    </source>
</evidence>
<evidence type="ECO:0000259" key="5">
    <source>
        <dbReference type="Pfam" id="PF03129"/>
    </source>
</evidence>
<feature type="compositionally biased region" description="Basic and acidic residues" evidence="4">
    <location>
        <begin position="109"/>
        <end position="142"/>
    </location>
</feature>
<dbReference type="Gene3D" id="3.40.50.800">
    <property type="entry name" value="Anticodon-binding domain"/>
    <property type="match status" value="1"/>
</dbReference>
<dbReference type="InterPro" id="IPR004154">
    <property type="entry name" value="Anticodon-bd"/>
</dbReference>
<keyword evidence="3" id="KW-0030">Aminoacyl-tRNA synthetase</keyword>
<dbReference type="InterPro" id="IPR036621">
    <property type="entry name" value="Anticodon-bd_dom_sf"/>
</dbReference>
<dbReference type="GO" id="GO:0016874">
    <property type="term" value="F:ligase activity"/>
    <property type="evidence" value="ECO:0007669"/>
    <property type="project" value="UniProtKB-KW"/>
</dbReference>
<dbReference type="SUPFAM" id="SSF52954">
    <property type="entry name" value="Class II aaRS ABD-related"/>
    <property type="match status" value="1"/>
</dbReference>
<dbReference type="InterPro" id="IPR045864">
    <property type="entry name" value="aa-tRNA-synth_II/BPL/LPL"/>
</dbReference>
<organism evidence="6 7">
    <name type="scientific">Kitasatospora herbaricolor</name>
    <dbReference type="NCBI Taxonomy" id="68217"/>
    <lineage>
        <taxon>Bacteria</taxon>
        <taxon>Bacillati</taxon>
        <taxon>Actinomycetota</taxon>
        <taxon>Actinomycetes</taxon>
        <taxon>Kitasatosporales</taxon>
        <taxon>Streptomycetaceae</taxon>
        <taxon>Kitasatospora</taxon>
    </lineage>
</organism>
<keyword evidence="2" id="KW-0067">ATP-binding</keyword>
<dbReference type="Pfam" id="PF03129">
    <property type="entry name" value="HGTP_anticodon"/>
    <property type="match status" value="1"/>
</dbReference>
<protein>
    <submittedName>
        <fullName evidence="6">His/Gly/Thr/Pro-type tRNA ligase C-terminal domain-containing protein</fullName>
    </submittedName>
</protein>
<keyword evidence="1" id="KW-0963">Cytoplasm</keyword>
<dbReference type="PANTHER" id="PTHR42753:SF2">
    <property type="entry name" value="PROLINE--TRNA LIGASE"/>
    <property type="match status" value="1"/>
</dbReference>
<dbReference type="InterPro" id="IPR050062">
    <property type="entry name" value="Pro-tRNA_synthetase"/>
</dbReference>
<evidence type="ECO:0000256" key="4">
    <source>
        <dbReference type="SAM" id="MobiDB-lite"/>
    </source>
</evidence>
<keyword evidence="2" id="KW-0547">Nucleotide-binding</keyword>
<dbReference type="CDD" id="cd00861">
    <property type="entry name" value="ProRS_anticodon_short"/>
    <property type="match status" value="1"/>
</dbReference>
<dbReference type="EMBL" id="CP108482">
    <property type="protein sequence ID" value="WUS55015.1"/>
    <property type="molecule type" value="Genomic_DNA"/>
</dbReference>
<feature type="region of interest" description="Disordered" evidence="4">
    <location>
        <begin position="109"/>
        <end position="161"/>
    </location>
</feature>
<dbReference type="PANTHER" id="PTHR42753">
    <property type="entry name" value="MITOCHONDRIAL RIBOSOME PROTEIN L39/PROLYL-TRNA LIGASE FAMILY MEMBER"/>
    <property type="match status" value="1"/>
</dbReference>
<sequence length="161" mass="17233">MGCYGIGIERSMAAAIECHHDDKGIVWPVAIAPFEAVVLVTQPDDEATAAAGEKVHRQLLASGVDTIIDDRSERVGVKFRDAELVGIPLRVTVGSRGLANGVVELTERASDETRRVPPCGDRRRGAQDRRPGQAEQRSEAADRSPPLITGARPSTCPGSLR</sequence>
<keyword evidence="7" id="KW-1185">Reference proteome</keyword>
<gene>
    <name evidence="6" type="ORF">OG469_05500</name>
</gene>
<evidence type="ECO:0000313" key="6">
    <source>
        <dbReference type="EMBL" id="WUS55015.1"/>
    </source>
</evidence>
<evidence type="ECO:0000313" key="7">
    <source>
        <dbReference type="Proteomes" id="UP001432014"/>
    </source>
</evidence>
<reference evidence="6 7" key="1">
    <citation type="submission" date="2022-10" db="EMBL/GenBank/DDBJ databases">
        <title>The complete genomes of actinobacterial strains from the NBC collection.</title>
        <authorList>
            <person name="Joergensen T.S."/>
            <person name="Alvarez Arevalo M."/>
            <person name="Sterndorff E.B."/>
            <person name="Faurdal D."/>
            <person name="Vuksanovic O."/>
            <person name="Mourched A.-S."/>
            <person name="Charusanti P."/>
            <person name="Shaw S."/>
            <person name="Blin K."/>
            <person name="Weber T."/>
        </authorList>
    </citation>
    <scope>NUCLEOTIDE SEQUENCE [LARGE SCALE GENOMIC DNA]</scope>
    <source>
        <strain evidence="6 7">NBC_01247</strain>
    </source>
</reference>
<dbReference type="Gene3D" id="3.30.930.10">
    <property type="entry name" value="Bira Bifunctional Protein, Domain 2"/>
    <property type="match status" value="1"/>
</dbReference>
<name>A0ABZ1W2F7_9ACTN</name>
<proteinExistence type="predicted"/>
<dbReference type="RefSeq" id="WP_329500430.1">
    <property type="nucleotide sequence ID" value="NZ_CP108460.1"/>
</dbReference>
<dbReference type="InterPro" id="IPR044140">
    <property type="entry name" value="ProRS_anticodon_short"/>
</dbReference>